<organism evidence="1 2">
    <name type="scientific">Melastoma candidum</name>
    <dbReference type="NCBI Taxonomy" id="119954"/>
    <lineage>
        <taxon>Eukaryota</taxon>
        <taxon>Viridiplantae</taxon>
        <taxon>Streptophyta</taxon>
        <taxon>Embryophyta</taxon>
        <taxon>Tracheophyta</taxon>
        <taxon>Spermatophyta</taxon>
        <taxon>Magnoliopsida</taxon>
        <taxon>eudicotyledons</taxon>
        <taxon>Gunneridae</taxon>
        <taxon>Pentapetalae</taxon>
        <taxon>rosids</taxon>
        <taxon>malvids</taxon>
        <taxon>Myrtales</taxon>
        <taxon>Melastomataceae</taxon>
        <taxon>Melastomatoideae</taxon>
        <taxon>Melastomateae</taxon>
        <taxon>Melastoma</taxon>
    </lineage>
</organism>
<proteinExistence type="predicted"/>
<name>A0ACB9LLE1_9MYRT</name>
<dbReference type="Proteomes" id="UP001057402">
    <property type="component" value="Chromosome 11"/>
</dbReference>
<keyword evidence="2" id="KW-1185">Reference proteome</keyword>
<sequence>MGSSALRCQEGLIRRSSAVVLSSGSVAVEQGNWSRHQKGLGFSGCREDGASAIELEDVSAGRTSSRAKRPLLLGTGRWGTALLDWETSGRRYRHRQSFGNRVVSGTADDPKKRKLSKNEKFKLSKLRIEEGGHLGVLLLSPDFQDFEGDQRRHESWHLETSSLEIAGDDGVAVIALRDAEEKTNLFDPTVARVGFQPKLP</sequence>
<comment type="caution">
    <text evidence="1">The sequence shown here is derived from an EMBL/GenBank/DDBJ whole genome shotgun (WGS) entry which is preliminary data.</text>
</comment>
<gene>
    <name evidence="1" type="ORF">MLD38_037004</name>
</gene>
<reference evidence="2" key="1">
    <citation type="journal article" date="2023" name="Front. Plant Sci.">
        <title>Chromosomal-level genome assembly of Melastoma candidum provides insights into trichome evolution.</title>
        <authorList>
            <person name="Zhong Y."/>
            <person name="Wu W."/>
            <person name="Sun C."/>
            <person name="Zou P."/>
            <person name="Liu Y."/>
            <person name="Dai S."/>
            <person name="Zhou R."/>
        </authorList>
    </citation>
    <scope>NUCLEOTIDE SEQUENCE [LARGE SCALE GENOMIC DNA]</scope>
</reference>
<dbReference type="EMBL" id="CM042890">
    <property type="protein sequence ID" value="KAI4312161.1"/>
    <property type="molecule type" value="Genomic_DNA"/>
</dbReference>
<accession>A0ACB9LLE1</accession>
<evidence type="ECO:0000313" key="2">
    <source>
        <dbReference type="Proteomes" id="UP001057402"/>
    </source>
</evidence>
<evidence type="ECO:0000313" key="1">
    <source>
        <dbReference type="EMBL" id="KAI4312161.1"/>
    </source>
</evidence>
<protein>
    <submittedName>
        <fullName evidence="1">Uncharacterized protein</fullName>
    </submittedName>
</protein>